<name>A0A3P3XTA0_9SPIR</name>
<dbReference type="AlphaFoldDB" id="A0A3P3XTA0"/>
<keyword evidence="1" id="KW-0732">Signal</keyword>
<reference evidence="2" key="1">
    <citation type="submission" date="2017-02" db="EMBL/GenBank/DDBJ databases">
        <authorList>
            <person name="Regsiter A."/>
            <person name="William W."/>
        </authorList>
    </citation>
    <scope>NUCLEOTIDE SEQUENCE</scope>
    <source>
        <strain evidence="2">BdmA 4</strain>
    </source>
</reference>
<protein>
    <recommendedName>
        <fullName evidence="3">Outer membrane protein beta-barrel domain-containing protein</fullName>
    </recommendedName>
</protein>
<evidence type="ECO:0000313" key="2">
    <source>
        <dbReference type="EMBL" id="SLM19521.1"/>
    </source>
</evidence>
<proteinExistence type="predicted"/>
<gene>
    <name evidence="2" type="ORF">SPIRO4BDMA_51036</name>
</gene>
<sequence length="203" mass="22116">MKNTKFVILMLFLGFLGAKKAAALPAFNFYAGFANAWTSTSTTDVGYHVGWDASADVNWNIRVLLPHSASRIRSSTASILISPGFRGQFLDLAASNWLADGSRYRAWSAFGLGPEIGVGLNISHFGISRGQTFLLSTALLGNVAHYTQTSLYNAYMSWLIKASWDLELKHGWAVSTSFPVEFAYRADGRSIVSGLGIGVKYAF</sequence>
<feature type="chain" id="PRO_5018116721" description="Outer membrane protein beta-barrel domain-containing protein" evidence="1">
    <location>
        <begin position="37"/>
        <end position="203"/>
    </location>
</feature>
<dbReference type="EMBL" id="FWDO01000005">
    <property type="protein sequence ID" value="SLM19521.1"/>
    <property type="molecule type" value="Genomic_DNA"/>
</dbReference>
<evidence type="ECO:0008006" key="3">
    <source>
        <dbReference type="Google" id="ProtNLM"/>
    </source>
</evidence>
<evidence type="ECO:0000256" key="1">
    <source>
        <dbReference type="SAM" id="SignalP"/>
    </source>
</evidence>
<feature type="signal peptide" evidence="1">
    <location>
        <begin position="1"/>
        <end position="36"/>
    </location>
</feature>
<organism evidence="2">
    <name type="scientific">uncultured spirochete</name>
    <dbReference type="NCBI Taxonomy" id="156406"/>
    <lineage>
        <taxon>Bacteria</taxon>
        <taxon>Pseudomonadati</taxon>
        <taxon>Spirochaetota</taxon>
        <taxon>Spirochaetia</taxon>
        <taxon>Spirochaetales</taxon>
        <taxon>environmental samples</taxon>
    </lineage>
</organism>
<accession>A0A3P3XTA0</accession>